<evidence type="ECO:0000256" key="1">
    <source>
        <dbReference type="ARBA" id="ARBA00022801"/>
    </source>
</evidence>
<dbReference type="InterPro" id="IPR050300">
    <property type="entry name" value="GDXG_lipolytic_enzyme"/>
</dbReference>
<dbReference type="InterPro" id="IPR013094">
    <property type="entry name" value="AB_hydrolase_3"/>
</dbReference>
<reference evidence="3 4" key="1">
    <citation type="journal article" date="2023" name="IMA Fungus">
        <title>Comparative genomic study of the Penicillium genus elucidates a diverse pangenome and 15 lateral gene transfer events.</title>
        <authorList>
            <person name="Petersen C."/>
            <person name="Sorensen T."/>
            <person name="Nielsen M.R."/>
            <person name="Sondergaard T.E."/>
            <person name="Sorensen J.L."/>
            <person name="Fitzpatrick D.A."/>
            <person name="Frisvad J.C."/>
            <person name="Nielsen K.L."/>
        </authorList>
    </citation>
    <scope>NUCLEOTIDE SEQUENCE [LARGE SCALE GENOMIC DNA]</scope>
    <source>
        <strain evidence="3 4">IBT 29057</strain>
    </source>
</reference>
<dbReference type="PRINTS" id="PR00111">
    <property type="entry name" value="ABHYDROLASE"/>
</dbReference>
<proteinExistence type="predicted"/>
<dbReference type="Pfam" id="PF07859">
    <property type="entry name" value="Abhydrolase_3"/>
    <property type="match status" value="1"/>
</dbReference>
<dbReference type="GO" id="GO:0016787">
    <property type="term" value="F:hydrolase activity"/>
    <property type="evidence" value="ECO:0007669"/>
    <property type="project" value="UniProtKB-KW"/>
</dbReference>
<evidence type="ECO:0000313" key="4">
    <source>
        <dbReference type="Proteomes" id="UP001216150"/>
    </source>
</evidence>
<dbReference type="PANTHER" id="PTHR48081:SF3">
    <property type="entry name" value="ALPHA_BETA HYDROLASE FOLD-3 DOMAIN-CONTAINING PROTEIN"/>
    <property type="match status" value="1"/>
</dbReference>
<evidence type="ECO:0000313" key="3">
    <source>
        <dbReference type="EMBL" id="KAJ5599722.1"/>
    </source>
</evidence>
<evidence type="ECO:0000259" key="2">
    <source>
        <dbReference type="Pfam" id="PF07859"/>
    </source>
</evidence>
<dbReference type="SUPFAM" id="SSF53474">
    <property type="entry name" value="alpha/beta-Hydrolases"/>
    <property type="match status" value="1"/>
</dbReference>
<protein>
    <recommendedName>
        <fullName evidence="2">Alpha/beta hydrolase fold-3 domain-containing protein</fullName>
    </recommendedName>
</protein>
<dbReference type="PANTHER" id="PTHR48081">
    <property type="entry name" value="AB HYDROLASE SUPERFAMILY PROTEIN C4A8.06C"/>
    <property type="match status" value="1"/>
</dbReference>
<dbReference type="EMBL" id="JAQJAC010000001">
    <property type="protein sequence ID" value="KAJ5599722.1"/>
    <property type="molecule type" value="Genomic_DNA"/>
</dbReference>
<organism evidence="3 4">
    <name type="scientific">Penicillium hetheringtonii</name>
    <dbReference type="NCBI Taxonomy" id="911720"/>
    <lineage>
        <taxon>Eukaryota</taxon>
        <taxon>Fungi</taxon>
        <taxon>Dikarya</taxon>
        <taxon>Ascomycota</taxon>
        <taxon>Pezizomycotina</taxon>
        <taxon>Eurotiomycetes</taxon>
        <taxon>Eurotiomycetidae</taxon>
        <taxon>Eurotiales</taxon>
        <taxon>Aspergillaceae</taxon>
        <taxon>Penicillium</taxon>
    </lineage>
</organism>
<gene>
    <name evidence="3" type="ORF">N7450_000789</name>
</gene>
<name>A0AAD6E3C9_9EURO</name>
<dbReference type="Proteomes" id="UP001216150">
    <property type="component" value="Unassembled WGS sequence"/>
</dbReference>
<feature type="domain" description="Alpha/beta hydrolase fold-3" evidence="2">
    <location>
        <begin position="45"/>
        <end position="204"/>
    </location>
</feature>
<dbReference type="Gene3D" id="3.40.50.1820">
    <property type="entry name" value="alpha/beta hydrolase"/>
    <property type="match status" value="1"/>
</dbReference>
<dbReference type="GO" id="GO:0072330">
    <property type="term" value="P:monocarboxylic acid biosynthetic process"/>
    <property type="evidence" value="ECO:0007669"/>
    <property type="project" value="UniProtKB-ARBA"/>
</dbReference>
<dbReference type="InterPro" id="IPR029058">
    <property type="entry name" value="AB_hydrolase_fold"/>
</dbReference>
<dbReference type="GO" id="GO:0017000">
    <property type="term" value="P:antibiotic biosynthetic process"/>
    <property type="evidence" value="ECO:0007669"/>
    <property type="project" value="UniProtKB-ARBA"/>
</dbReference>
<comment type="caution">
    <text evidence="3">The sequence shown here is derived from an EMBL/GenBank/DDBJ whole genome shotgun (WGS) entry which is preliminary data.</text>
</comment>
<dbReference type="InterPro" id="IPR000073">
    <property type="entry name" value="AB_hydrolase_1"/>
</dbReference>
<accession>A0AAD6E3C9</accession>
<dbReference type="AlphaFoldDB" id="A0AAD6E3C9"/>
<keyword evidence="1" id="KW-0378">Hydrolase</keyword>
<keyword evidence="4" id="KW-1185">Reference proteome</keyword>
<sequence>MTVPSDPKIDGFEVIQTSYKKIEDHRIRCDILIPKAKHEGKRPVIINFHGGGLVVGDSLLMFIWPTWLSELALTYGALIISPNYRLMPEATSTEIFQDIEDFWTWIHSPALSDLLEGHSTPTEIDLGHIMTVGGSAGGTLSLYLALAYPTKICSAVAAYPGTNLASKAYTEPRAGPVWGQNVAESVFHNIMKTANIGAPVSSIVSPERSAFMIACIQHGHLGRLYALGSENTPREVLSPIVRLEKSGGRVPKGGIVVIQGREDTVIPMAETEEFVAQARKLTSAYDIVFVDQDGEHGFDLNSKLDDAWLQQALKRAIETWVE</sequence>